<dbReference type="EMBL" id="KN833006">
    <property type="protein sequence ID" value="KIM80069.1"/>
    <property type="molecule type" value="Genomic_DNA"/>
</dbReference>
<feature type="compositionally biased region" description="Acidic residues" evidence="1">
    <location>
        <begin position="90"/>
        <end position="99"/>
    </location>
</feature>
<reference evidence="2 3" key="1">
    <citation type="submission" date="2014-04" db="EMBL/GenBank/DDBJ databases">
        <authorList>
            <consortium name="DOE Joint Genome Institute"/>
            <person name="Kuo A."/>
            <person name="Tarkka M."/>
            <person name="Buscot F."/>
            <person name="Kohler A."/>
            <person name="Nagy L.G."/>
            <person name="Floudas D."/>
            <person name="Copeland A."/>
            <person name="Barry K.W."/>
            <person name="Cichocki N."/>
            <person name="Veneault-Fourrey C."/>
            <person name="LaButti K."/>
            <person name="Lindquist E.A."/>
            <person name="Lipzen A."/>
            <person name="Lundell T."/>
            <person name="Morin E."/>
            <person name="Murat C."/>
            <person name="Sun H."/>
            <person name="Tunlid A."/>
            <person name="Henrissat B."/>
            <person name="Grigoriev I.V."/>
            <person name="Hibbett D.S."/>
            <person name="Martin F."/>
            <person name="Nordberg H.P."/>
            <person name="Cantor M.N."/>
            <person name="Hua S.X."/>
        </authorList>
    </citation>
    <scope>NUCLEOTIDE SEQUENCE [LARGE SCALE GENOMIC DNA]</scope>
    <source>
        <strain evidence="2 3">F 1598</strain>
    </source>
</reference>
<feature type="compositionally biased region" description="Acidic residues" evidence="1">
    <location>
        <begin position="125"/>
        <end position="136"/>
    </location>
</feature>
<keyword evidence="3" id="KW-1185">Reference proteome</keyword>
<dbReference type="AlphaFoldDB" id="A0A0C3FJK9"/>
<feature type="compositionally biased region" description="Basic and acidic residues" evidence="1">
    <location>
        <begin position="79"/>
        <end position="89"/>
    </location>
</feature>
<evidence type="ECO:0000313" key="2">
    <source>
        <dbReference type="EMBL" id="KIM80069.1"/>
    </source>
</evidence>
<dbReference type="HOGENOM" id="CLU_1278043_0_0_1"/>
<organism evidence="2 3">
    <name type="scientific">Piloderma croceum (strain F 1598)</name>
    <dbReference type="NCBI Taxonomy" id="765440"/>
    <lineage>
        <taxon>Eukaryota</taxon>
        <taxon>Fungi</taxon>
        <taxon>Dikarya</taxon>
        <taxon>Basidiomycota</taxon>
        <taxon>Agaricomycotina</taxon>
        <taxon>Agaricomycetes</taxon>
        <taxon>Agaricomycetidae</taxon>
        <taxon>Atheliales</taxon>
        <taxon>Atheliaceae</taxon>
        <taxon>Piloderma</taxon>
    </lineage>
</organism>
<name>A0A0C3FJK9_PILCF</name>
<sequence length="216" mass="24145">MEPVSVPKTKKDDAGNGKGRRPVVLGPLIEDEETIQDEDEQGNESRPIERKRHIRQLSATLSQTGPMVGETNDDEEEVDHLLDEDPSGRDEEEQESEDDAQIRRTLEHPGGGYKVPADEDQHSEGDEDESESESEDDLTKLQNKAKLRPNSAPNALTKTSRRYVHSSHLQPTPVSFKRHSTDRQRTRARDVFPSVGSAPIYEPPADTKASARRSCV</sequence>
<gene>
    <name evidence="2" type="ORF">PILCRDRAFT_543396</name>
</gene>
<proteinExistence type="predicted"/>
<reference evidence="3" key="2">
    <citation type="submission" date="2015-01" db="EMBL/GenBank/DDBJ databases">
        <title>Evolutionary Origins and Diversification of the Mycorrhizal Mutualists.</title>
        <authorList>
            <consortium name="DOE Joint Genome Institute"/>
            <consortium name="Mycorrhizal Genomics Consortium"/>
            <person name="Kohler A."/>
            <person name="Kuo A."/>
            <person name="Nagy L.G."/>
            <person name="Floudas D."/>
            <person name="Copeland A."/>
            <person name="Barry K.W."/>
            <person name="Cichocki N."/>
            <person name="Veneault-Fourrey C."/>
            <person name="LaButti K."/>
            <person name="Lindquist E.A."/>
            <person name="Lipzen A."/>
            <person name="Lundell T."/>
            <person name="Morin E."/>
            <person name="Murat C."/>
            <person name="Riley R."/>
            <person name="Ohm R."/>
            <person name="Sun H."/>
            <person name="Tunlid A."/>
            <person name="Henrissat B."/>
            <person name="Grigoriev I.V."/>
            <person name="Hibbett D.S."/>
            <person name="Martin F."/>
        </authorList>
    </citation>
    <scope>NUCLEOTIDE SEQUENCE [LARGE SCALE GENOMIC DNA]</scope>
    <source>
        <strain evidence="3">F 1598</strain>
    </source>
</reference>
<evidence type="ECO:0000256" key="1">
    <source>
        <dbReference type="SAM" id="MobiDB-lite"/>
    </source>
</evidence>
<evidence type="ECO:0000313" key="3">
    <source>
        <dbReference type="Proteomes" id="UP000054166"/>
    </source>
</evidence>
<dbReference type="Proteomes" id="UP000054166">
    <property type="component" value="Unassembled WGS sequence"/>
</dbReference>
<feature type="compositionally biased region" description="Acidic residues" evidence="1">
    <location>
        <begin position="29"/>
        <end position="42"/>
    </location>
</feature>
<accession>A0A0C3FJK9</accession>
<feature type="compositionally biased region" description="Basic and acidic residues" evidence="1">
    <location>
        <begin position="179"/>
        <end position="190"/>
    </location>
</feature>
<protein>
    <submittedName>
        <fullName evidence="2">Uncharacterized protein</fullName>
    </submittedName>
</protein>
<feature type="region of interest" description="Disordered" evidence="1">
    <location>
        <begin position="1"/>
        <end position="216"/>
    </location>
</feature>
<dbReference type="InParanoid" id="A0A0C3FJK9"/>